<evidence type="ECO:0000259" key="15">
    <source>
        <dbReference type="PROSITE" id="PS50104"/>
    </source>
</evidence>
<dbReference type="FunFam" id="3.80.10.10:FF:001438">
    <property type="entry name" value="Uncharacterized protein"/>
    <property type="match status" value="1"/>
</dbReference>
<dbReference type="OMA" id="WSCECSY"/>
<comment type="subcellular location">
    <subcellularLocation>
        <location evidence="2">Cell membrane</location>
    </subcellularLocation>
    <subcellularLocation>
        <location evidence="1">Membrane</location>
        <topology evidence="1">Single-pass membrane protein</topology>
    </subcellularLocation>
</comment>
<dbReference type="GO" id="GO:0007165">
    <property type="term" value="P:signal transduction"/>
    <property type="evidence" value="ECO:0007669"/>
    <property type="project" value="InterPro"/>
</dbReference>
<evidence type="ECO:0000256" key="13">
    <source>
        <dbReference type="SAM" id="MobiDB-lite"/>
    </source>
</evidence>
<keyword evidence="8" id="KW-0677">Repeat</keyword>
<dbReference type="SMART" id="SM00255">
    <property type="entry name" value="TIR"/>
    <property type="match status" value="1"/>
</dbReference>
<protein>
    <submittedName>
        <fullName evidence="16">Protein toll</fullName>
    </submittedName>
</protein>
<dbReference type="EMBL" id="LNIX01000009">
    <property type="protein sequence ID" value="OXA49951.1"/>
    <property type="molecule type" value="Genomic_DNA"/>
</dbReference>
<dbReference type="PROSITE" id="PS51450">
    <property type="entry name" value="LRR"/>
    <property type="match status" value="2"/>
</dbReference>
<dbReference type="SMART" id="SM00365">
    <property type="entry name" value="LRR_SD22"/>
    <property type="match status" value="7"/>
</dbReference>
<evidence type="ECO:0000256" key="12">
    <source>
        <dbReference type="ARBA" id="ARBA00023180"/>
    </source>
</evidence>
<dbReference type="OrthoDB" id="2015831at2759"/>
<dbReference type="InterPro" id="IPR003591">
    <property type="entry name" value="Leu-rich_rpt_typical-subtyp"/>
</dbReference>
<dbReference type="PANTHER" id="PTHR24365">
    <property type="entry name" value="TOLL-LIKE RECEPTOR"/>
    <property type="match status" value="1"/>
</dbReference>
<evidence type="ECO:0000256" key="5">
    <source>
        <dbReference type="ARBA" id="ARBA00022614"/>
    </source>
</evidence>
<comment type="similarity">
    <text evidence="3">Belongs to the Toll-like receptor family.</text>
</comment>
<feature type="region of interest" description="Disordered" evidence="13">
    <location>
        <begin position="1281"/>
        <end position="1358"/>
    </location>
</feature>
<evidence type="ECO:0000256" key="7">
    <source>
        <dbReference type="ARBA" id="ARBA00022729"/>
    </source>
</evidence>
<evidence type="ECO:0000256" key="2">
    <source>
        <dbReference type="ARBA" id="ARBA00004236"/>
    </source>
</evidence>
<comment type="caution">
    <text evidence="16">The sequence shown here is derived from an EMBL/GenBank/DDBJ whole genome shotgun (WGS) entry which is preliminary data.</text>
</comment>
<feature type="compositionally biased region" description="Polar residues" evidence="13">
    <location>
        <begin position="1233"/>
        <end position="1243"/>
    </location>
</feature>
<dbReference type="Proteomes" id="UP000198287">
    <property type="component" value="Unassembled WGS sequence"/>
</dbReference>
<evidence type="ECO:0000256" key="8">
    <source>
        <dbReference type="ARBA" id="ARBA00022737"/>
    </source>
</evidence>
<dbReference type="SMART" id="SM00369">
    <property type="entry name" value="LRR_TYP"/>
    <property type="match status" value="19"/>
</dbReference>
<dbReference type="InterPro" id="IPR035897">
    <property type="entry name" value="Toll_tir_struct_dom_sf"/>
</dbReference>
<feature type="transmembrane region" description="Helical" evidence="14">
    <location>
        <begin position="1038"/>
        <end position="1060"/>
    </location>
</feature>
<evidence type="ECO:0000256" key="3">
    <source>
        <dbReference type="ARBA" id="ARBA00009634"/>
    </source>
</evidence>
<sequence length="1358" mass="152000">MRRTSEKVGIMAQEMVIYVLLMSTIAITSVRGKHLEECERSFGQNNGDVSLTCRLRTINSEFDKTNFSTISGDSVVSLNLECSDVLFYQSSLQAGSLSHFTRLGSLHIEHCKLSRLGTSVFAGLGLLKNLTIRTHNTAWPVLSLDIASGVFAHLQHIEKVDLSANNIWTFPDRLFCPAKSLEYLNVSLNRLQDISDLGFRDRDDTNKENGGGPFGGSECRLGLKVVDLSYNRLILLPPRGLSKLRSLSQLYLTGNEISVVADRALAGLTELSVFNMADNKVVALPETLFKDSREMTEIILSNNTLSSLPPKLFKNLQKLVVLDLSHNVLTSNWMMGGRSSSPISDATSNDSATMEREPTTAVSTTTAMNNGTSSGIFSGLIRLVLLNLSYNRLTRLGAEPFQDLYSLQILNVEHNEIQTIEPNTFSSMNNLHTLILSHNKLSYIDATALNGLFVLSLLSLDNNALTGIHPTAFSNCSSMKDLQLNANAFTSIPIAIQNITLLRTVDLGENQIEQLSPKLIGLPNLYGLRLTGNKIQNLSKDDLTDLPSLKVLNIAKNKLNFIEKGALDRNTQIQAIRFDSNALTDISNIFVQSINLLMLNVSDNALTWFDFALIPPQTQWVDIHKNEIQDLGNYFQASNLRLQTLDASFNRITKIGPNNIPDSVEMLYLNDNLISVVEPHTFYKKANLSRVDIFANQIETMDFKAMQLAPFPMNKPLPEFYIAGNPILCDCNMEWLQRLNKLDHLRQHPKVMDLDSVYCKLVYNRDKFYVPLAVADPSQFLCTYKTHCFALCHCCDFDACDCEMTCPNNCTCYHDDTWSANIVDCADKGHISVPARIPMDSTEVYLDGNNFGELNSHVFIGRKNMRVLYLNGSSIYRIQNLTFSGLKRLEILRLDSNELTTLNGFELEPLESVREVYLQNNRIEFIANNTFTTLRMLEVLRIDGNRLTRFTIHQFSHNPYLIELALGNNPWSCSDCDFLSQAAPWIQSNVAKLMDAQKVNCRLNGQQFSLVYMNGTKCSEITALSGAVEAPETYLPPYFPLVLLTISAIVLLIGSVFVAVCRKRNSLRIWAVGKCPLNHCYQTTLDDDHEKLYDAYVAYSVKDETWVSQVFANELQQQCDKPYRLCLHYKDFPVTSYIADTVLEAVESSRRTVLVLSKNFLQSEWCRFEFKSALHAALRGKKNRLVAITLGDLPTRDLDPDLRVCLRSATVLSANDKLFWTKLRCALPNPRASFTNSSRTLTRPGSGSSVASSVSNNYNCSTGGSTLPLNINVSSASVSNHHTLNNHHHHHHHHQQQPHLHQNGVLNGNGTLPSYHQGQQHSVSVPMFVPPFPPPNRPPPPFPAPRRPPPPTPAPLWA</sequence>
<keyword evidence="9 14" id="KW-1133">Transmembrane helix</keyword>
<dbReference type="Gene3D" id="3.40.50.10140">
    <property type="entry name" value="Toll/interleukin-1 receptor homology (TIR) domain"/>
    <property type="match status" value="1"/>
</dbReference>
<feature type="compositionally biased region" description="Polar residues" evidence="13">
    <location>
        <begin position="1304"/>
        <end position="1323"/>
    </location>
</feature>
<keyword evidence="12" id="KW-0325">Glycoprotein</keyword>
<evidence type="ECO:0000256" key="1">
    <source>
        <dbReference type="ARBA" id="ARBA00004167"/>
    </source>
</evidence>
<evidence type="ECO:0000313" key="16">
    <source>
        <dbReference type="EMBL" id="OXA49951.1"/>
    </source>
</evidence>
<feature type="compositionally biased region" description="Basic residues" evidence="13">
    <location>
        <begin position="1284"/>
        <end position="1296"/>
    </location>
</feature>
<dbReference type="STRING" id="158441.A0A226DZ29"/>
<name>A0A226DZ29_FOLCA</name>
<feature type="domain" description="TIR" evidence="15">
    <location>
        <begin position="1091"/>
        <end position="1227"/>
    </location>
</feature>
<dbReference type="InterPro" id="IPR032675">
    <property type="entry name" value="LRR_dom_sf"/>
</dbReference>
<dbReference type="InterPro" id="IPR001611">
    <property type="entry name" value="Leu-rich_rpt"/>
</dbReference>
<proteinExistence type="inferred from homology"/>
<dbReference type="PROSITE" id="PS50104">
    <property type="entry name" value="TIR"/>
    <property type="match status" value="1"/>
</dbReference>
<keyword evidence="11" id="KW-0675">Receptor</keyword>
<dbReference type="GO" id="GO:0038023">
    <property type="term" value="F:signaling receptor activity"/>
    <property type="evidence" value="ECO:0007669"/>
    <property type="project" value="TreeGrafter"/>
</dbReference>
<dbReference type="SUPFAM" id="SSF52200">
    <property type="entry name" value="Toll/Interleukin receptor TIR domain"/>
    <property type="match status" value="1"/>
</dbReference>
<dbReference type="InterPro" id="IPR000157">
    <property type="entry name" value="TIR_dom"/>
</dbReference>
<keyword evidence="4" id="KW-1003">Cell membrane</keyword>
<dbReference type="GO" id="GO:0005886">
    <property type="term" value="C:plasma membrane"/>
    <property type="evidence" value="ECO:0007669"/>
    <property type="project" value="UniProtKB-SubCell"/>
</dbReference>
<dbReference type="PANTHER" id="PTHR24365:SF541">
    <property type="entry name" value="PROTEIN TOLL-RELATED"/>
    <property type="match status" value="1"/>
</dbReference>
<accession>A0A226DZ29</accession>
<feature type="region of interest" description="Disordered" evidence="13">
    <location>
        <begin position="1233"/>
        <end position="1254"/>
    </location>
</feature>
<evidence type="ECO:0000256" key="6">
    <source>
        <dbReference type="ARBA" id="ARBA00022692"/>
    </source>
</evidence>
<dbReference type="FunFam" id="3.40.50.10140:FF:000021">
    <property type="entry name" value="Toll receptor 13"/>
    <property type="match status" value="1"/>
</dbReference>
<gene>
    <name evidence="16" type="ORF">Fcan01_14832</name>
</gene>
<evidence type="ECO:0000256" key="10">
    <source>
        <dbReference type="ARBA" id="ARBA00023136"/>
    </source>
</evidence>
<keyword evidence="17" id="KW-1185">Reference proteome</keyword>
<dbReference type="Pfam" id="PF01582">
    <property type="entry name" value="TIR"/>
    <property type="match status" value="1"/>
</dbReference>
<dbReference type="FunFam" id="3.80.10.10:FF:001164">
    <property type="entry name" value="GH01279p"/>
    <property type="match status" value="1"/>
</dbReference>
<feature type="compositionally biased region" description="Low complexity" evidence="13">
    <location>
        <begin position="1245"/>
        <end position="1254"/>
    </location>
</feature>
<reference evidence="16 17" key="1">
    <citation type="submission" date="2015-12" db="EMBL/GenBank/DDBJ databases">
        <title>The genome of Folsomia candida.</title>
        <authorList>
            <person name="Faddeeva A."/>
            <person name="Derks M.F."/>
            <person name="Anvar Y."/>
            <person name="Smit S."/>
            <person name="Van Straalen N."/>
            <person name="Roelofs D."/>
        </authorList>
    </citation>
    <scope>NUCLEOTIDE SEQUENCE [LARGE SCALE GENOMIC DNA]</scope>
    <source>
        <strain evidence="16 17">VU population</strain>
        <tissue evidence="16">Whole body</tissue>
    </source>
</reference>
<keyword evidence="5" id="KW-0433">Leucine-rich repeat</keyword>
<evidence type="ECO:0000256" key="4">
    <source>
        <dbReference type="ARBA" id="ARBA00022475"/>
    </source>
</evidence>
<dbReference type="PRINTS" id="PR01537">
    <property type="entry name" value="INTRLKN1R1F"/>
</dbReference>
<evidence type="ECO:0000256" key="11">
    <source>
        <dbReference type="ARBA" id="ARBA00023170"/>
    </source>
</evidence>
<evidence type="ECO:0000256" key="9">
    <source>
        <dbReference type="ARBA" id="ARBA00022989"/>
    </source>
</evidence>
<dbReference type="Gene3D" id="3.80.10.10">
    <property type="entry name" value="Ribonuclease Inhibitor"/>
    <property type="match status" value="6"/>
</dbReference>
<dbReference type="SUPFAM" id="SSF52047">
    <property type="entry name" value="RNI-like"/>
    <property type="match status" value="1"/>
</dbReference>
<feature type="compositionally biased region" description="Pro residues" evidence="13">
    <location>
        <begin position="1328"/>
        <end position="1358"/>
    </location>
</feature>
<keyword evidence="7" id="KW-0732">Signal</keyword>
<evidence type="ECO:0000256" key="14">
    <source>
        <dbReference type="SAM" id="Phobius"/>
    </source>
</evidence>
<organism evidence="16 17">
    <name type="scientific">Folsomia candida</name>
    <name type="common">Springtail</name>
    <dbReference type="NCBI Taxonomy" id="158441"/>
    <lineage>
        <taxon>Eukaryota</taxon>
        <taxon>Metazoa</taxon>
        <taxon>Ecdysozoa</taxon>
        <taxon>Arthropoda</taxon>
        <taxon>Hexapoda</taxon>
        <taxon>Collembola</taxon>
        <taxon>Entomobryomorpha</taxon>
        <taxon>Isotomoidea</taxon>
        <taxon>Isotomidae</taxon>
        <taxon>Proisotominae</taxon>
        <taxon>Folsomia</taxon>
    </lineage>
</organism>
<keyword evidence="10 14" id="KW-0472">Membrane</keyword>
<keyword evidence="6 14" id="KW-0812">Transmembrane</keyword>
<dbReference type="SUPFAM" id="SSF52058">
    <property type="entry name" value="L domain-like"/>
    <property type="match status" value="2"/>
</dbReference>
<evidence type="ECO:0000313" key="17">
    <source>
        <dbReference type="Proteomes" id="UP000198287"/>
    </source>
</evidence>
<dbReference type="Pfam" id="PF13855">
    <property type="entry name" value="LRR_8"/>
    <property type="match status" value="8"/>
</dbReference>